<accession>A0A9Q3W7F5</accession>
<sequence>MNVLVFDIETIPDLEGGRRLYDLDGLNDKDTASALFNLRRQENGTEFLRLHLHRIVAISVVLRSAQGIKVWSLGDEDSSEKELIERFYDGIERFTPQLVSWNGGGFDLPVLNYRALKHGVVARRFWETGGEDTSFRFNNYISRYHQRHLDVMDQLAMFNGRAVAPLDQIASLLGFPGKMGMSGAKVFDAFQEGDIKGIRDYCETDVLNTWLVFLRFQLMRGEIDATGYEQELTLLRDYLRQEGHPHFLAFLEQWESVDG</sequence>
<gene>
    <name evidence="2" type="ORF">LZG35_17385</name>
</gene>
<dbReference type="InterPro" id="IPR012337">
    <property type="entry name" value="RNaseH-like_sf"/>
</dbReference>
<dbReference type="CDD" id="cd05782">
    <property type="entry name" value="DNA_polB_like1_exo"/>
    <property type="match status" value="1"/>
</dbReference>
<keyword evidence="2" id="KW-0378">Hydrolase</keyword>
<comment type="caution">
    <text evidence="2">The sequence shown here is derived from an EMBL/GenBank/DDBJ whole genome shotgun (WGS) entry which is preliminary data.</text>
</comment>
<keyword evidence="3" id="KW-1185">Reference proteome</keyword>
<feature type="domain" description="Predicted 3'-5' exonuclease PolB-like" evidence="1">
    <location>
        <begin position="45"/>
        <end position="254"/>
    </location>
</feature>
<dbReference type="AlphaFoldDB" id="A0A9Q3W7F5"/>
<evidence type="ECO:0000259" key="1">
    <source>
        <dbReference type="Pfam" id="PF10108"/>
    </source>
</evidence>
<dbReference type="InterPro" id="IPR019288">
    <property type="entry name" value="3'-5'_exonuclease_PolB-like"/>
</dbReference>
<dbReference type="GO" id="GO:0003676">
    <property type="term" value="F:nucleic acid binding"/>
    <property type="evidence" value="ECO:0007669"/>
    <property type="project" value="InterPro"/>
</dbReference>
<dbReference type="Gene3D" id="3.30.420.10">
    <property type="entry name" value="Ribonuclease H-like superfamily/Ribonuclease H"/>
    <property type="match status" value="1"/>
</dbReference>
<dbReference type="GO" id="GO:0004527">
    <property type="term" value="F:exonuclease activity"/>
    <property type="evidence" value="ECO:0007669"/>
    <property type="project" value="UniProtKB-KW"/>
</dbReference>
<organism evidence="2 3">
    <name type="scientific">Alloalcanivorax xenomutans</name>
    <dbReference type="NCBI Taxonomy" id="1094342"/>
    <lineage>
        <taxon>Bacteria</taxon>
        <taxon>Pseudomonadati</taxon>
        <taxon>Pseudomonadota</taxon>
        <taxon>Gammaproteobacteria</taxon>
        <taxon>Oceanospirillales</taxon>
        <taxon>Alcanivoracaceae</taxon>
        <taxon>Alloalcanivorax</taxon>
    </lineage>
</organism>
<dbReference type="RefSeq" id="WP_026948964.1">
    <property type="nucleotide sequence ID" value="NZ_CP012331.1"/>
</dbReference>
<dbReference type="GeneID" id="94686193"/>
<dbReference type="InterPro" id="IPR036397">
    <property type="entry name" value="RNaseH_sf"/>
</dbReference>
<dbReference type="SUPFAM" id="SSF53098">
    <property type="entry name" value="Ribonuclease H-like"/>
    <property type="match status" value="1"/>
</dbReference>
<evidence type="ECO:0000313" key="3">
    <source>
        <dbReference type="Proteomes" id="UP001107961"/>
    </source>
</evidence>
<reference evidence="2" key="1">
    <citation type="submission" date="2022-01" db="EMBL/GenBank/DDBJ databases">
        <authorList>
            <person name="Karlyshev A.V."/>
            <person name="Jaspars M."/>
        </authorList>
    </citation>
    <scope>NUCLEOTIDE SEQUENCE</scope>
    <source>
        <strain evidence="2">AGSA3-2</strain>
    </source>
</reference>
<protein>
    <submittedName>
        <fullName evidence="2">3'-5' exonuclease</fullName>
    </submittedName>
</protein>
<dbReference type="Proteomes" id="UP001107961">
    <property type="component" value="Unassembled WGS sequence"/>
</dbReference>
<name>A0A9Q3W7F5_9GAMM</name>
<dbReference type="EMBL" id="JAJVKT010000024">
    <property type="protein sequence ID" value="MCE7510414.1"/>
    <property type="molecule type" value="Genomic_DNA"/>
</dbReference>
<keyword evidence="2" id="KW-0269">Exonuclease</keyword>
<dbReference type="Pfam" id="PF10108">
    <property type="entry name" value="DNA_pol_B_exo2"/>
    <property type="match status" value="1"/>
</dbReference>
<keyword evidence="2" id="KW-0540">Nuclease</keyword>
<evidence type="ECO:0000313" key="2">
    <source>
        <dbReference type="EMBL" id="MCE7510414.1"/>
    </source>
</evidence>
<dbReference type="KEGG" id="axe:P40_07170"/>
<proteinExistence type="predicted"/>